<dbReference type="InterPro" id="IPR027417">
    <property type="entry name" value="P-loop_NTPase"/>
</dbReference>
<feature type="domain" description="Sulfotransferase" evidence="4">
    <location>
        <begin position="72"/>
        <end position="332"/>
    </location>
</feature>
<reference evidence="6" key="1">
    <citation type="submission" date="2013-09" db="EMBL/GenBank/DDBJ databases">
        <title>Corchorus olitorius genome sequencing.</title>
        <authorList>
            <person name="Alam M."/>
            <person name="Haque M.S."/>
            <person name="Islam M.S."/>
            <person name="Emdad E.M."/>
            <person name="Islam M.M."/>
            <person name="Ahmed B."/>
            <person name="Halim A."/>
            <person name="Hossen Q.M.M."/>
            <person name="Hossain M.Z."/>
            <person name="Ahmed R."/>
            <person name="Khan M.M."/>
            <person name="Islam R."/>
            <person name="Rashid M.M."/>
            <person name="Khan S.A."/>
            <person name="Rahman M.S."/>
            <person name="Alam M."/>
            <person name="Yahiya A.S."/>
            <person name="Khan M.S."/>
            <person name="Azam M.S."/>
            <person name="Haque T."/>
            <person name="Lashkar M.Z.H."/>
            <person name="Akhand A.I."/>
            <person name="Morshed G."/>
            <person name="Roy S."/>
            <person name="Uddin K.S."/>
            <person name="Rabeya T."/>
            <person name="Hossain A.S."/>
            <person name="Chowdhury A."/>
            <person name="Snigdha A.R."/>
            <person name="Mortoza M.S."/>
            <person name="Matin S.A."/>
            <person name="Hoque S.M.E."/>
            <person name="Islam M.K."/>
            <person name="Roy D.K."/>
            <person name="Haider R."/>
            <person name="Moosa M.M."/>
            <person name="Elias S.M."/>
            <person name="Hasan A.M."/>
            <person name="Jahan S."/>
            <person name="Shafiuddin M."/>
            <person name="Mahmood N."/>
            <person name="Shommy N.S."/>
        </authorList>
    </citation>
    <scope>NUCLEOTIDE SEQUENCE [LARGE SCALE GENOMIC DNA]</scope>
    <source>
        <strain evidence="6">cv. O-4</strain>
    </source>
</reference>
<dbReference type="Proteomes" id="UP000187203">
    <property type="component" value="Unassembled WGS sequence"/>
</dbReference>
<evidence type="ECO:0000313" key="5">
    <source>
        <dbReference type="EMBL" id="OMP01658.1"/>
    </source>
</evidence>
<evidence type="ECO:0000256" key="1">
    <source>
        <dbReference type="ARBA" id="ARBA00005771"/>
    </source>
</evidence>
<evidence type="ECO:0000256" key="2">
    <source>
        <dbReference type="ARBA" id="ARBA00022679"/>
    </source>
</evidence>
<dbReference type="AlphaFoldDB" id="A0A1R3K3V3"/>
<dbReference type="Gene3D" id="3.40.50.300">
    <property type="entry name" value="P-loop containing nucleotide triphosphate hydrolases"/>
    <property type="match status" value="1"/>
</dbReference>
<dbReference type="EMBL" id="AWUE01014734">
    <property type="protein sequence ID" value="OMP01658.1"/>
    <property type="molecule type" value="Genomic_DNA"/>
</dbReference>
<gene>
    <name evidence="5" type="ORF">COLO4_11701</name>
</gene>
<name>A0A1R3K3V3_9ROSI</name>
<sequence length="336" mass="38848">MDTSSKATSDVTSIDEGYRKTEEKLEEMLGTLNEGYKWVVISPRCFQYKGFWLPEIYIKGSMMIDDHFKPRPSDIIVASNPKCGTTWLKALTFAIVNRNSYFDFQNHPLLTSNPHDFVPFLELFILQEAGSIESLPSPRLLSAHLAFSSFPTSMRCRFVYICRDPKDALVSMWYYVNKLRPEHLPPLSLEVTFDLFSKGLSLFGPFWDHVLGYWKASLESPNKVLFLKYEDMKREPSVYVRKLAEFLDLPFSAEEEDEGIVDKIVKLCSFENLSNLDVNKNNVKEKKRGFPAPLRNSDFFRKGLVGDWFNHLTPEMVKVLDQITEEKFRGTGLNFN</sequence>
<evidence type="ECO:0000313" key="6">
    <source>
        <dbReference type="Proteomes" id="UP000187203"/>
    </source>
</evidence>
<proteinExistence type="inferred from homology"/>
<dbReference type="PANTHER" id="PTHR11783">
    <property type="entry name" value="SULFOTRANSFERASE SULT"/>
    <property type="match status" value="1"/>
</dbReference>
<dbReference type="EC" id="2.8.2.-" evidence="3"/>
<dbReference type="GO" id="GO:0008146">
    <property type="term" value="F:sulfotransferase activity"/>
    <property type="evidence" value="ECO:0007669"/>
    <property type="project" value="InterPro"/>
</dbReference>
<dbReference type="SUPFAM" id="SSF52540">
    <property type="entry name" value="P-loop containing nucleoside triphosphate hydrolases"/>
    <property type="match status" value="1"/>
</dbReference>
<comment type="caution">
    <text evidence="5">The sequence shown here is derived from an EMBL/GenBank/DDBJ whole genome shotgun (WGS) entry which is preliminary data.</text>
</comment>
<organism evidence="5 6">
    <name type="scientific">Corchorus olitorius</name>
    <dbReference type="NCBI Taxonomy" id="93759"/>
    <lineage>
        <taxon>Eukaryota</taxon>
        <taxon>Viridiplantae</taxon>
        <taxon>Streptophyta</taxon>
        <taxon>Embryophyta</taxon>
        <taxon>Tracheophyta</taxon>
        <taxon>Spermatophyta</taxon>
        <taxon>Magnoliopsida</taxon>
        <taxon>eudicotyledons</taxon>
        <taxon>Gunneridae</taxon>
        <taxon>Pentapetalae</taxon>
        <taxon>rosids</taxon>
        <taxon>malvids</taxon>
        <taxon>Malvales</taxon>
        <taxon>Malvaceae</taxon>
        <taxon>Grewioideae</taxon>
        <taxon>Apeibeae</taxon>
        <taxon>Corchorus</taxon>
    </lineage>
</organism>
<dbReference type="Pfam" id="PF00685">
    <property type="entry name" value="Sulfotransfer_1"/>
    <property type="match status" value="1"/>
</dbReference>
<dbReference type="InterPro" id="IPR000863">
    <property type="entry name" value="Sulfotransferase_dom"/>
</dbReference>
<dbReference type="OrthoDB" id="205623at2759"/>
<evidence type="ECO:0000256" key="3">
    <source>
        <dbReference type="RuleBase" id="RU361155"/>
    </source>
</evidence>
<keyword evidence="6" id="KW-1185">Reference proteome</keyword>
<evidence type="ECO:0000259" key="4">
    <source>
        <dbReference type="Pfam" id="PF00685"/>
    </source>
</evidence>
<accession>A0A1R3K3V3</accession>
<protein>
    <recommendedName>
        <fullName evidence="3">Sulfotransferase</fullName>
        <ecNumber evidence="3">2.8.2.-</ecNumber>
    </recommendedName>
</protein>
<keyword evidence="2 3" id="KW-0808">Transferase</keyword>
<comment type="similarity">
    <text evidence="1 3">Belongs to the sulfotransferase 1 family.</text>
</comment>